<dbReference type="GO" id="GO:0004674">
    <property type="term" value="F:protein serine/threonine kinase activity"/>
    <property type="evidence" value="ECO:0007669"/>
    <property type="project" value="UniProtKB-KW"/>
</dbReference>
<dbReference type="AlphaFoldDB" id="A0A804QT79"/>
<protein>
    <recommendedName>
        <fullName evidence="6">Protein kinase domain-containing protein</fullName>
    </recommendedName>
</protein>
<evidence type="ECO:0000256" key="1">
    <source>
        <dbReference type="ARBA" id="ARBA00022527"/>
    </source>
</evidence>
<keyword evidence="8" id="KW-1185">Reference proteome</keyword>
<keyword evidence="4" id="KW-0418">Kinase</keyword>
<evidence type="ECO:0000256" key="3">
    <source>
        <dbReference type="ARBA" id="ARBA00022741"/>
    </source>
</evidence>
<reference evidence="7" key="3">
    <citation type="submission" date="2021-05" db="UniProtKB">
        <authorList>
            <consortium name="EnsemblPlants"/>
        </authorList>
    </citation>
    <scope>IDENTIFICATION</scope>
    <source>
        <strain evidence="7">cv. B73</strain>
    </source>
</reference>
<keyword evidence="2" id="KW-0808">Transferase</keyword>
<keyword evidence="5" id="KW-0067">ATP-binding</keyword>
<evidence type="ECO:0000313" key="7">
    <source>
        <dbReference type="EnsemblPlants" id="Zm00001eb352690_P001"/>
    </source>
</evidence>
<proteinExistence type="predicted"/>
<organism evidence="7 8">
    <name type="scientific">Zea mays</name>
    <name type="common">Maize</name>
    <dbReference type="NCBI Taxonomy" id="4577"/>
    <lineage>
        <taxon>Eukaryota</taxon>
        <taxon>Viridiplantae</taxon>
        <taxon>Streptophyta</taxon>
        <taxon>Embryophyta</taxon>
        <taxon>Tracheophyta</taxon>
        <taxon>Spermatophyta</taxon>
        <taxon>Magnoliopsida</taxon>
        <taxon>Liliopsida</taxon>
        <taxon>Poales</taxon>
        <taxon>Poaceae</taxon>
        <taxon>PACMAD clade</taxon>
        <taxon>Panicoideae</taxon>
        <taxon>Andropogonodae</taxon>
        <taxon>Andropogoneae</taxon>
        <taxon>Tripsacinae</taxon>
        <taxon>Zea</taxon>
    </lineage>
</organism>
<dbReference type="InParanoid" id="A0A804QT79"/>
<dbReference type="InterPro" id="IPR011009">
    <property type="entry name" value="Kinase-like_dom_sf"/>
</dbReference>
<dbReference type="Gramene" id="Zm00001eb352690_T001">
    <property type="protein sequence ID" value="Zm00001eb352690_P001"/>
    <property type="gene ID" value="Zm00001eb352690"/>
</dbReference>
<name>A0A804QT79_MAIZE</name>
<evidence type="ECO:0000256" key="5">
    <source>
        <dbReference type="ARBA" id="ARBA00022840"/>
    </source>
</evidence>
<sequence>MILRAGWMKRRRPRWTGISRTAMNWCARRQPSGRRPKRRPKIKREISTMKLIKHPNVVQLHEVMASRTKIYMVLEFVDGGELFDKIVRLSKLSVAHYCYSFTLWALLLTCCGFSSQTLECI</sequence>
<dbReference type="EnsemblPlants" id="Zm00001eb352690_T001">
    <property type="protein sequence ID" value="Zm00001eb352690_P001"/>
    <property type="gene ID" value="Zm00001eb352690"/>
</dbReference>
<dbReference type="Pfam" id="PF00069">
    <property type="entry name" value="Pkinase"/>
    <property type="match status" value="1"/>
</dbReference>
<feature type="domain" description="Protein kinase" evidence="6">
    <location>
        <begin position="1"/>
        <end position="121"/>
    </location>
</feature>
<evidence type="ECO:0000256" key="4">
    <source>
        <dbReference type="ARBA" id="ARBA00022777"/>
    </source>
</evidence>
<evidence type="ECO:0000259" key="6">
    <source>
        <dbReference type="PROSITE" id="PS50011"/>
    </source>
</evidence>
<dbReference type="GO" id="GO:0005524">
    <property type="term" value="F:ATP binding"/>
    <property type="evidence" value="ECO:0007669"/>
    <property type="project" value="UniProtKB-KW"/>
</dbReference>
<keyword evidence="3" id="KW-0547">Nucleotide-binding</keyword>
<dbReference type="InterPro" id="IPR000719">
    <property type="entry name" value="Prot_kinase_dom"/>
</dbReference>
<reference evidence="7" key="2">
    <citation type="submission" date="2019-07" db="EMBL/GenBank/DDBJ databases">
        <authorList>
            <person name="Seetharam A."/>
            <person name="Woodhouse M."/>
            <person name="Cannon E."/>
        </authorList>
    </citation>
    <scope>NUCLEOTIDE SEQUENCE [LARGE SCALE GENOMIC DNA]</scope>
    <source>
        <strain evidence="7">cv. B73</strain>
    </source>
</reference>
<dbReference type="PANTHER" id="PTHR43895">
    <property type="entry name" value="CALCIUM/CALMODULIN-DEPENDENT PROTEIN KINASE KINASE-RELATED"/>
    <property type="match status" value="1"/>
</dbReference>
<accession>A0A804QT79</accession>
<dbReference type="PROSITE" id="PS50011">
    <property type="entry name" value="PROTEIN_KINASE_DOM"/>
    <property type="match status" value="1"/>
</dbReference>
<evidence type="ECO:0000313" key="8">
    <source>
        <dbReference type="Proteomes" id="UP000007305"/>
    </source>
</evidence>
<dbReference type="SUPFAM" id="SSF56112">
    <property type="entry name" value="Protein kinase-like (PK-like)"/>
    <property type="match status" value="1"/>
</dbReference>
<evidence type="ECO:0000256" key="2">
    <source>
        <dbReference type="ARBA" id="ARBA00022679"/>
    </source>
</evidence>
<dbReference type="Gene3D" id="3.30.200.20">
    <property type="entry name" value="Phosphorylase Kinase, domain 1"/>
    <property type="match status" value="1"/>
</dbReference>
<dbReference type="PANTHER" id="PTHR43895:SF145">
    <property type="entry name" value="CBL-INTERACTING SERINE_THREONINE-PROTEIN KINASE 9"/>
    <property type="match status" value="1"/>
</dbReference>
<dbReference type="Proteomes" id="UP000007305">
    <property type="component" value="Chromosome 8"/>
</dbReference>
<keyword evidence="1" id="KW-0723">Serine/threonine-protein kinase</keyword>
<reference evidence="8" key="1">
    <citation type="journal article" date="2009" name="Science">
        <title>The B73 maize genome: complexity, diversity, and dynamics.</title>
        <authorList>
            <person name="Schnable P.S."/>
            <person name="Ware D."/>
            <person name="Fulton R.S."/>
            <person name="Stein J.C."/>
            <person name="Wei F."/>
            <person name="Pasternak S."/>
            <person name="Liang C."/>
            <person name="Zhang J."/>
            <person name="Fulton L."/>
            <person name="Graves T.A."/>
            <person name="Minx P."/>
            <person name="Reily A.D."/>
            <person name="Courtney L."/>
            <person name="Kruchowski S.S."/>
            <person name="Tomlinson C."/>
            <person name="Strong C."/>
            <person name="Delehaunty K."/>
            <person name="Fronick C."/>
            <person name="Courtney B."/>
            <person name="Rock S.M."/>
            <person name="Belter E."/>
            <person name="Du F."/>
            <person name="Kim K."/>
            <person name="Abbott R.M."/>
            <person name="Cotton M."/>
            <person name="Levy A."/>
            <person name="Marchetto P."/>
            <person name="Ochoa K."/>
            <person name="Jackson S.M."/>
            <person name="Gillam B."/>
            <person name="Chen W."/>
            <person name="Yan L."/>
            <person name="Higginbotham J."/>
            <person name="Cardenas M."/>
            <person name="Waligorski J."/>
            <person name="Applebaum E."/>
            <person name="Phelps L."/>
            <person name="Falcone J."/>
            <person name="Kanchi K."/>
            <person name="Thane T."/>
            <person name="Scimone A."/>
            <person name="Thane N."/>
            <person name="Henke J."/>
            <person name="Wang T."/>
            <person name="Ruppert J."/>
            <person name="Shah N."/>
            <person name="Rotter K."/>
            <person name="Hodges J."/>
            <person name="Ingenthron E."/>
            <person name="Cordes M."/>
            <person name="Kohlberg S."/>
            <person name="Sgro J."/>
            <person name="Delgado B."/>
            <person name="Mead K."/>
            <person name="Chinwalla A."/>
            <person name="Leonard S."/>
            <person name="Crouse K."/>
            <person name="Collura K."/>
            <person name="Kudrna D."/>
            <person name="Currie J."/>
            <person name="He R."/>
            <person name="Angelova A."/>
            <person name="Rajasekar S."/>
            <person name="Mueller T."/>
            <person name="Lomeli R."/>
            <person name="Scara G."/>
            <person name="Ko A."/>
            <person name="Delaney K."/>
            <person name="Wissotski M."/>
            <person name="Lopez G."/>
            <person name="Campos D."/>
            <person name="Braidotti M."/>
            <person name="Ashley E."/>
            <person name="Golser W."/>
            <person name="Kim H."/>
            <person name="Lee S."/>
            <person name="Lin J."/>
            <person name="Dujmic Z."/>
            <person name="Kim W."/>
            <person name="Talag J."/>
            <person name="Zuccolo A."/>
            <person name="Fan C."/>
            <person name="Sebastian A."/>
            <person name="Kramer M."/>
            <person name="Spiegel L."/>
            <person name="Nascimento L."/>
            <person name="Zutavern T."/>
            <person name="Miller B."/>
            <person name="Ambroise C."/>
            <person name="Muller S."/>
            <person name="Spooner W."/>
            <person name="Narechania A."/>
            <person name="Ren L."/>
            <person name="Wei S."/>
            <person name="Kumari S."/>
            <person name="Faga B."/>
            <person name="Levy M.J."/>
            <person name="McMahan L."/>
            <person name="Van Buren P."/>
            <person name="Vaughn M.W."/>
            <person name="Ying K."/>
            <person name="Yeh C.-T."/>
            <person name="Emrich S.J."/>
            <person name="Jia Y."/>
            <person name="Kalyanaraman A."/>
            <person name="Hsia A.-P."/>
            <person name="Barbazuk W.B."/>
            <person name="Baucom R.S."/>
            <person name="Brutnell T.P."/>
            <person name="Carpita N.C."/>
            <person name="Chaparro C."/>
            <person name="Chia J.-M."/>
            <person name="Deragon J.-M."/>
            <person name="Estill J.C."/>
            <person name="Fu Y."/>
            <person name="Jeddeloh J.A."/>
            <person name="Han Y."/>
            <person name="Lee H."/>
            <person name="Li P."/>
            <person name="Lisch D.R."/>
            <person name="Liu S."/>
            <person name="Liu Z."/>
            <person name="Nagel D.H."/>
            <person name="McCann M.C."/>
            <person name="SanMiguel P."/>
            <person name="Myers A.M."/>
            <person name="Nettleton D."/>
            <person name="Nguyen J."/>
            <person name="Penning B.W."/>
            <person name="Ponnala L."/>
            <person name="Schneider K.L."/>
            <person name="Schwartz D.C."/>
            <person name="Sharma A."/>
            <person name="Soderlund C."/>
            <person name="Springer N.M."/>
            <person name="Sun Q."/>
            <person name="Wang H."/>
            <person name="Waterman M."/>
            <person name="Westerman R."/>
            <person name="Wolfgruber T.K."/>
            <person name="Yang L."/>
            <person name="Yu Y."/>
            <person name="Zhang L."/>
            <person name="Zhou S."/>
            <person name="Zhu Q."/>
            <person name="Bennetzen J.L."/>
            <person name="Dawe R.K."/>
            <person name="Jiang J."/>
            <person name="Jiang N."/>
            <person name="Presting G.G."/>
            <person name="Wessler S.R."/>
            <person name="Aluru S."/>
            <person name="Martienssen R.A."/>
            <person name="Clifton S.W."/>
            <person name="McCombie W.R."/>
            <person name="Wing R.A."/>
            <person name="Wilson R.K."/>
        </authorList>
    </citation>
    <scope>NUCLEOTIDE SEQUENCE [LARGE SCALE GENOMIC DNA]</scope>
    <source>
        <strain evidence="8">cv. B73</strain>
    </source>
</reference>